<evidence type="ECO:0000256" key="6">
    <source>
        <dbReference type="ARBA" id="ARBA00061741"/>
    </source>
</evidence>
<dbReference type="PANTHER" id="PTHR11802">
    <property type="entry name" value="SERINE PROTEASE FAMILY S10 SERINE CARBOXYPEPTIDASE"/>
    <property type="match status" value="1"/>
</dbReference>
<evidence type="ECO:0000256" key="5">
    <source>
        <dbReference type="ARBA" id="ARBA00054649"/>
    </source>
</evidence>
<accession>A0A834CSI6</accession>
<dbReference type="SUPFAM" id="SSF53474">
    <property type="entry name" value="alpha/beta-Hydrolases"/>
    <property type="match status" value="2"/>
</dbReference>
<gene>
    <name evidence="8" type="ORF">FQA47_020790</name>
</gene>
<dbReference type="PROSITE" id="PS00131">
    <property type="entry name" value="CARBOXYPEPT_SER_SER"/>
    <property type="match status" value="1"/>
</dbReference>
<dbReference type="PRINTS" id="PR00724">
    <property type="entry name" value="CRBOXYPTASEC"/>
</dbReference>
<sequence length="929" mass="105391">MPGLYKQPSFKQFSGYLKGTQGKHLHYWFVESQSNPSQDPVVLWLNGGPGCSSLYGLLTEHGPFRIMDNGATVQYNPYSWNKIANVLYLESPVGVGFSYSDDEKYTTNDTEVSLNNYLALKDFFRLFPEFSKNQLFLMGEGYGGIYIPTLAERVMEDTDINLQGVAVGNGMLSYELNDNSLVFFAYYHGLLGRQLWSKLQTYCCKDGKCDFYNNQNPNCSTSLRDFKKIVYSSGLNIYNLYASCSGEVRHRVSAERGQLVIRDLGNTFINHQWTHLWNQKLQSLVALHESVRLEPPCTNSTPLAVYLNDQDVKKALHISPNALDWDICSAEVNRNYGRLYMDVRKQYLKLLSTKVQVQRRPWYYQAVDGRQVGGFVKEFDNIAFLTVKGSGHMVSKDGPITAFAMFTRYDGPSPRHEAPYRPSRHETSSSWFKSTSHVTCDCHVTLALQQAADSGSRRQMLFLWYFLASLLCAGAAPAADEITYLPGLQKQPSFKQFSGYLSGTEGKHLHYWFVESQSDPSQDPVVLWLNGGPGCSSLDGLLTEHGPFLIMDDGSTLQYNPYSWNKIANVLYLESPVGVGFSYSDDEKYTTNDTEVSLNNYLALKDFFRLFPEFSKNQLFLTGESYGGIYIPTLAERVMEDADLNLQGVAVGNGMSSYELNDNSLVFFAYYHGLLGSQLWSELQTYCCKDGKCDFYNNQNPNCSTSLGDVQDIVYSSGLNMYNLYASCPGGVRHRVSAERGQLVIRDLGNTFINHQWTHLWNQKLLSLVALHESVRLDPPCTNSTPSTLYLNNQYVKKALHISPKALDWVICSAEVNLNYGRLYMDVRKQYLKLLSAMKYRVLVYNGDVDMACNFMGDEWFVESLQQQVQVQRRPWYYEAVDGRQVGGFVKEFDNITFLTVKGSGHMVPTDKPVAAFAMFTRFIKKQPY</sequence>
<dbReference type="FunFam" id="3.40.50.12670:FF:000002">
    <property type="entry name" value="Carboxypeptidase"/>
    <property type="match status" value="1"/>
</dbReference>
<dbReference type="EMBL" id="WKFB01000207">
    <property type="protein sequence ID" value="KAF6731843.1"/>
    <property type="molecule type" value="Genomic_DNA"/>
</dbReference>
<keyword evidence="4 7" id="KW-0378">Hydrolase</keyword>
<dbReference type="FunFam" id="3.40.50.1820:FF:000335">
    <property type="entry name" value="Carboxypeptidase"/>
    <property type="match status" value="1"/>
</dbReference>
<evidence type="ECO:0000256" key="4">
    <source>
        <dbReference type="ARBA" id="ARBA00022801"/>
    </source>
</evidence>
<evidence type="ECO:0000256" key="2">
    <source>
        <dbReference type="ARBA" id="ARBA00022645"/>
    </source>
</evidence>
<dbReference type="InterPro" id="IPR029058">
    <property type="entry name" value="AB_hydrolase_fold"/>
</dbReference>
<dbReference type="GO" id="GO:1904715">
    <property type="term" value="P:negative regulation of chaperone-mediated autophagy"/>
    <property type="evidence" value="ECO:0007669"/>
    <property type="project" value="UniProtKB-ARBA"/>
</dbReference>
<organism evidence="8 9">
    <name type="scientific">Oryzias melastigma</name>
    <name type="common">Marine medaka</name>
    <dbReference type="NCBI Taxonomy" id="30732"/>
    <lineage>
        <taxon>Eukaryota</taxon>
        <taxon>Metazoa</taxon>
        <taxon>Chordata</taxon>
        <taxon>Craniata</taxon>
        <taxon>Vertebrata</taxon>
        <taxon>Euteleostomi</taxon>
        <taxon>Actinopterygii</taxon>
        <taxon>Neopterygii</taxon>
        <taxon>Teleostei</taxon>
        <taxon>Neoteleostei</taxon>
        <taxon>Acanthomorphata</taxon>
        <taxon>Ovalentaria</taxon>
        <taxon>Atherinomorphae</taxon>
        <taxon>Beloniformes</taxon>
        <taxon>Adrianichthyidae</taxon>
        <taxon>Oryziinae</taxon>
        <taxon>Oryzias</taxon>
    </lineage>
</organism>
<comment type="function">
    <text evidence="5">Protective protein appears to be essential for both the activity of beta-galactosidase and neuraminidase, it associates with these enzymes and exerts a protective function necessary for their stability and activity. This protein is also a carboxypeptidase and can deamidate tachykinins.</text>
</comment>
<dbReference type="AlphaFoldDB" id="A0A834CSI6"/>
<dbReference type="GO" id="GO:0006508">
    <property type="term" value="P:proteolysis"/>
    <property type="evidence" value="ECO:0007669"/>
    <property type="project" value="UniProtKB-KW"/>
</dbReference>
<dbReference type="GO" id="GO:0004185">
    <property type="term" value="F:serine-type carboxypeptidase activity"/>
    <property type="evidence" value="ECO:0007669"/>
    <property type="project" value="UniProtKB-UniRule"/>
</dbReference>
<evidence type="ECO:0000313" key="8">
    <source>
        <dbReference type="EMBL" id="KAF6731843.1"/>
    </source>
</evidence>
<dbReference type="Pfam" id="PF00450">
    <property type="entry name" value="Peptidase_S10"/>
    <property type="match status" value="2"/>
</dbReference>
<dbReference type="InterPro" id="IPR001563">
    <property type="entry name" value="Peptidase_S10"/>
</dbReference>
<evidence type="ECO:0000256" key="3">
    <source>
        <dbReference type="ARBA" id="ARBA00022670"/>
    </source>
</evidence>
<evidence type="ECO:0000256" key="1">
    <source>
        <dbReference type="ARBA" id="ARBA00009431"/>
    </source>
</evidence>
<dbReference type="Proteomes" id="UP000646548">
    <property type="component" value="Unassembled WGS sequence"/>
</dbReference>
<keyword evidence="2 7" id="KW-0121">Carboxypeptidase</keyword>
<dbReference type="Gene3D" id="3.40.50.1820">
    <property type="entry name" value="alpha/beta hydrolase"/>
    <property type="match status" value="2"/>
</dbReference>
<evidence type="ECO:0000313" key="9">
    <source>
        <dbReference type="Proteomes" id="UP000646548"/>
    </source>
</evidence>
<dbReference type="InterPro" id="IPR018202">
    <property type="entry name" value="Ser_caboxypep_ser_AS"/>
</dbReference>
<proteinExistence type="inferred from homology"/>
<dbReference type="FunFam" id="3.40.50.1820:FF:000055">
    <property type="entry name" value="Carboxypeptidase"/>
    <property type="match status" value="1"/>
</dbReference>
<dbReference type="GO" id="GO:0031647">
    <property type="term" value="P:regulation of protein stability"/>
    <property type="evidence" value="ECO:0007669"/>
    <property type="project" value="UniProtKB-ARBA"/>
</dbReference>
<protein>
    <recommendedName>
        <fullName evidence="7">Carboxypeptidase</fullName>
        <ecNumber evidence="7">3.4.16.-</ecNumber>
    </recommendedName>
</protein>
<keyword evidence="3 7" id="KW-0645">Protease</keyword>
<reference evidence="8" key="1">
    <citation type="journal article" name="BMC Genomics">
        <title>Long-read sequencing and de novo genome assembly of marine medaka (Oryzias melastigma).</title>
        <authorList>
            <person name="Liang P."/>
            <person name="Saqib H.S.A."/>
            <person name="Ni X."/>
            <person name="Shen Y."/>
        </authorList>
    </citation>
    <scope>NUCLEOTIDE SEQUENCE</scope>
    <source>
        <strain evidence="8">Bigg-433</strain>
    </source>
</reference>
<dbReference type="Gene3D" id="3.40.50.12670">
    <property type="match status" value="2"/>
</dbReference>
<evidence type="ECO:0000256" key="7">
    <source>
        <dbReference type="RuleBase" id="RU361156"/>
    </source>
</evidence>
<comment type="similarity">
    <text evidence="1 7">Belongs to the peptidase S10 family.</text>
</comment>
<comment type="subunit">
    <text evidence="6">Heterodimer of a 32 kDa chain and a 20 kDa chain; disulfide-linked.</text>
</comment>
<dbReference type="EC" id="3.4.16.-" evidence="7"/>
<dbReference type="PANTHER" id="PTHR11802:SF502">
    <property type="entry name" value="LYSOSOMAL PROTECTIVE PROTEIN"/>
    <property type="match status" value="1"/>
</dbReference>
<name>A0A834CSI6_ORYME</name>
<dbReference type="PROSITE" id="PS00560">
    <property type="entry name" value="CARBOXYPEPT_SER_HIS"/>
    <property type="match status" value="1"/>
</dbReference>
<comment type="caution">
    <text evidence="8">The sequence shown here is derived from an EMBL/GenBank/DDBJ whole genome shotgun (WGS) entry which is preliminary data.</text>
</comment>
<dbReference type="InterPro" id="IPR033124">
    <property type="entry name" value="Ser_caboxypep_his_AS"/>
</dbReference>